<organism evidence="7 8">
    <name type="scientific">Aspergillus sydowii CBS 593.65</name>
    <dbReference type="NCBI Taxonomy" id="1036612"/>
    <lineage>
        <taxon>Eukaryota</taxon>
        <taxon>Fungi</taxon>
        <taxon>Dikarya</taxon>
        <taxon>Ascomycota</taxon>
        <taxon>Pezizomycotina</taxon>
        <taxon>Eurotiomycetes</taxon>
        <taxon>Eurotiomycetidae</taxon>
        <taxon>Eurotiales</taxon>
        <taxon>Aspergillaceae</taxon>
        <taxon>Aspergillus</taxon>
        <taxon>Aspergillus subgen. Nidulantes</taxon>
    </lineage>
</organism>
<evidence type="ECO:0000256" key="4">
    <source>
        <dbReference type="ARBA" id="ARBA00022963"/>
    </source>
</evidence>
<dbReference type="InterPro" id="IPR015679">
    <property type="entry name" value="PLipase_D_fam"/>
</dbReference>
<dbReference type="RefSeq" id="XP_040704112.1">
    <property type="nucleotide sequence ID" value="XM_040850354.1"/>
</dbReference>
<dbReference type="InterPro" id="IPR016555">
    <property type="entry name" value="PLipase_D_euk"/>
</dbReference>
<evidence type="ECO:0000313" key="8">
    <source>
        <dbReference type="Proteomes" id="UP000184356"/>
    </source>
</evidence>
<keyword evidence="2" id="KW-0677">Repeat</keyword>
<dbReference type="EC" id="3.1.4.4" evidence="1"/>
<proteinExistence type="predicted"/>
<evidence type="ECO:0000256" key="5">
    <source>
        <dbReference type="ARBA" id="ARBA00023098"/>
    </source>
</evidence>
<evidence type="ECO:0000256" key="2">
    <source>
        <dbReference type="ARBA" id="ARBA00022737"/>
    </source>
</evidence>
<name>A0A1L9TLJ6_9EURO</name>
<dbReference type="GO" id="GO:0006654">
    <property type="term" value="P:phosphatidic acid biosynthetic process"/>
    <property type="evidence" value="ECO:0007669"/>
    <property type="project" value="InterPro"/>
</dbReference>
<feature type="domain" description="PLD phosphodiesterase" evidence="6">
    <location>
        <begin position="564"/>
        <end position="591"/>
    </location>
</feature>
<dbReference type="Gene3D" id="3.30.870.10">
    <property type="entry name" value="Endonuclease Chain A"/>
    <property type="match status" value="2"/>
</dbReference>
<protein>
    <recommendedName>
        <fullName evidence="1">phospholipase D</fullName>
        <ecNumber evidence="1">3.1.4.4</ecNumber>
    </recommendedName>
</protein>
<accession>A0A1L9TLJ6</accession>
<dbReference type="Proteomes" id="UP000184356">
    <property type="component" value="Unassembled WGS sequence"/>
</dbReference>
<keyword evidence="4" id="KW-0442">Lipid degradation</keyword>
<evidence type="ECO:0000313" key="7">
    <source>
        <dbReference type="EMBL" id="OJJ60306.1"/>
    </source>
</evidence>
<dbReference type="Pfam" id="PF00614">
    <property type="entry name" value="PLDc"/>
    <property type="match status" value="1"/>
</dbReference>
<reference evidence="8" key="1">
    <citation type="journal article" date="2017" name="Genome Biol.">
        <title>Comparative genomics reveals high biological diversity and specific adaptations in the industrially and medically important fungal genus Aspergillus.</title>
        <authorList>
            <person name="de Vries R.P."/>
            <person name="Riley R."/>
            <person name="Wiebenga A."/>
            <person name="Aguilar-Osorio G."/>
            <person name="Amillis S."/>
            <person name="Uchima C.A."/>
            <person name="Anderluh G."/>
            <person name="Asadollahi M."/>
            <person name="Askin M."/>
            <person name="Barry K."/>
            <person name="Battaglia E."/>
            <person name="Bayram O."/>
            <person name="Benocci T."/>
            <person name="Braus-Stromeyer S.A."/>
            <person name="Caldana C."/>
            <person name="Canovas D."/>
            <person name="Cerqueira G.C."/>
            <person name="Chen F."/>
            <person name="Chen W."/>
            <person name="Choi C."/>
            <person name="Clum A."/>
            <person name="Dos Santos R.A."/>
            <person name="Damasio A.R."/>
            <person name="Diallinas G."/>
            <person name="Emri T."/>
            <person name="Fekete E."/>
            <person name="Flipphi M."/>
            <person name="Freyberg S."/>
            <person name="Gallo A."/>
            <person name="Gournas C."/>
            <person name="Habgood R."/>
            <person name="Hainaut M."/>
            <person name="Harispe M.L."/>
            <person name="Henrissat B."/>
            <person name="Hilden K.S."/>
            <person name="Hope R."/>
            <person name="Hossain A."/>
            <person name="Karabika E."/>
            <person name="Karaffa L."/>
            <person name="Karanyi Z."/>
            <person name="Krasevec N."/>
            <person name="Kuo A."/>
            <person name="Kusch H."/>
            <person name="LaButti K."/>
            <person name="Lagendijk E.L."/>
            <person name="Lapidus A."/>
            <person name="Levasseur A."/>
            <person name="Lindquist E."/>
            <person name="Lipzen A."/>
            <person name="Logrieco A.F."/>
            <person name="MacCabe A."/>
            <person name="Maekelae M.R."/>
            <person name="Malavazi I."/>
            <person name="Melin P."/>
            <person name="Meyer V."/>
            <person name="Mielnichuk N."/>
            <person name="Miskei M."/>
            <person name="Molnar A.P."/>
            <person name="Mule G."/>
            <person name="Ngan C.Y."/>
            <person name="Orejas M."/>
            <person name="Orosz E."/>
            <person name="Ouedraogo J.P."/>
            <person name="Overkamp K.M."/>
            <person name="Park H.-S."/>
            <person name="Perrone G."/>
            <person name="Piumi F."/>
            <person name="Punt P.J."/>
            <person name="Ram A.F."/>
            <person name="Ramon A."/>
            <person name="Rauscher S."/>
            <person name="Record E."/>
            <person name="Riano-Pachon D.M."/>
            <person name="Robert V."/>
            <person name="Roehrig J."/>
            <person name="Ruller R."/>
            <person name="Salamov A."/>
            <person name="Salih N.S."/>
            <person name="Samson R.A."/>
            <person name="Sandor E."/>
            <person name="Sanguinetti M."/>
            <person name="Schuetze T."/>
            <person name="Sepcic K."/>
            <person name="Shelest E."/>
            <person name="Sherlock G."/>
            <person name="Sophianopoulou V."/>
            <person name="Squina F.M."/>
            <person name="Sun H."/>
            <person name="Susca A."/>
            <person name="Todd R.B."/>
            <person name="Tsang A."/>
            <person name="Unkles S.E."/>
            <person name="van de Wiele N."/>
            <person name="van Rossen-Uffink D."/>
            <person name="Oliveira J.V."/>
            <person name="Vesth T.C."/>
            <person name="Visser J."/>
            <person name="Yu J.-H."/>
            <person name="Zhou M."/>
            <person name="Andersen M.R."/>
            <person name="Archer D.B."/>
            <person name="Baker S.E."/>
            <person name="Benoit I."/>
            <person name="Brakhage A.A."/>
            <person name="Braus G.H."/>
            <person name="Fischer R."/>
            <person name="Frisvad J.C."/>
            <person name="Goldman G.H."/>
            <person name="Houbraken J."/>
            <person name="Oakley B."/>
            <person name="Pocsi I."/>
            <person name="Scazzocchio C."/>
            <person name="Seiboth B."/>
            <person name="vanKuyk P.A."/>
            <person name="Wortman J."/>
            <person name="Dyer P.S."/>
            <person name="Grigoriev I.V."/>
        </authorList>
    </citation>
    <scope>NUCLEOTIDE SEQUENCE [LARGE SCALE GENOMIC DNA]</scope>
    <source>
        <strain evidence="8">CBS 593.65</strain>
    </source>
</reference>
<evidence type="ECO:0000256" key="3">
    <source>
        <dbReference type="ARBA" id="ARBA00022801"/>
    </source>
</evidence>
<dbReference type="SUPFAM" id="SSF56024">
    <property type="entry name" value="Phospholipase D/nuclease"/>
    <property type="match status" value="2"/>
</dbReference>
<gene>
    <name evidence="7" type="ORF">ASPSYDRAFT_66276</name>
</gene>
<dbReference type="GO" id="GO:0035556">
    <property type="term" value="P:intracellular signal transduction"/>
    <property type="evidence" value="ECO:0007669"/>
    <property type="project" value="InterPro"/>
</dbReference>
<dbReference type="InterPro" id="IPR001736">
    <property type="entry name" value="PLipase_D/transphosphatidylase"/>
</dbReference>
<dbReference type="VEuPathDB" id="FungiDB:ASPSYDRAFT_66276"/>
<dbReference type="STRING" id="1036612.A0A1L9TLJ6"/>
<dbReference type="AlphaFoldDB" id="A0A1L9TLJ6"/>
<dbReference type="PIRSF" id="PIRSF009376">
    <property type="entry name" value="Phospholipase_D_euk"/>
    <property type="match status" value="1"/>
</dbReference>
<dbReference type="GO" id="GO:0004630">
    <property type="term" value="F:phospholipase D activity"/>
    <property type="evidence" value="ECO:0007669"/>
    <property type="project" value="UniProtKB-EC"/>
</dbReference>
<dbReference type="CDD" id="cd09141">
    <property type="entry name" value="PLDc_vPLD1_2_yPLD_like_2"/>
    <property type="match status" value="1"/>
</dbReference>
<dbReference type="GeneID" id="63766427"/>
<dbReference type="GO" id="GO:0009395">
    <property type="term" value="P:phospholipid catabolic process"/>
    <property type="evidence" value="ECO:0007669"/>
    <property type="project" value="TreeGrafter"/>
</dbReference>
<keyword evidence="3" id="KW-0378">Hydrolase</keyword>
<dbReference type="OrthoDB" id="14911at2759"/>
<sequence length="789" mass="88933">MSSVDQSANSSGGPFIFTLKPKDYTTDTTDSGNIQPNLSSDGHGNRYSSSTGISHGNTVKFHVAGCAYFWAVSEALLRAKESVWILGWWLSPEVYLRRPPSENQQYRLDRMLHAAANRGVKINIVVFEEVKEIMILASRHTKRALESLHPNISVFRYPTHIETAQDVISSARSIFESISAGYDADVDHISDRTLQTLFGLVGGPTLLWAHHEKLVIVDQHVAFLGGIDLSYGRWDTIQHPIADAHCDNEEQIVFPGQDYNNGRVMDFKDVANWEQNELRRRVTSRMGWEDISISVTGPVVVDVCQYFVDRWNFIHRRKYNSGLPGLRKYGPLPPPKPYIRSTYEPAGSMSCQLVCSVSHWSHGTLTEHSIYDAYLDIIDKSEYFVYIEQQFFITTTDQSPGPIWNHVGDALVARILRASREQKRYKVVVVLPAVPAFAGDLQSPIAGKPPRALMKLQYDSISRAGFSVFEKLQNAGTNPDEYISFFNLRSYDRINMAASEKLDSMANLFGFQIPMPQFLVPDYTPRNSSWDSVSSCYMLGGDDIRNVPWPADASIPEIDAFVSEELYVHSKLLIADDRVVVCASANLNDRSLKGSRDSEMGLVVEGGEALATTMHGQPFQASKFAATLRRYLYRKHIGLLEPQDMRKPDGHFMPAPVPNDYDYGSKEDQLVADPLSDEFLQHWNDVAHKNTAAFKKVFAPVPDDSIKSWLEYDELFWKRFTGPDGFHFGQWGHVEKGNFLSGDDGVKEVKEELSKIRGTLVKMPLQFLVNSNIQIGDLGYDIITRQGYV</sequence>
<dbReference type="PROSITE" id="PS50035">
    <property type="entry name" value="PLD"/>
    <property type="match status" value="2"/>
</dbReference>
<keyword evidence="8" id="KW-1185">Reference proteome</keyword>
<dbReference type="SMART" id="SM00155">
    <property type="entry name" value="PLDc"/>
    <property type="match status" value="2"/>
</dbReference>
<dbReference type="PANTHER" id="PTHR18896:SF186">
    <property type="entry name" value="PHOSPHOLIPASE D"/>
    <property type="match status" value="1"/>
</dbReference>
<dbReference type="PANTHER" id="PTHR18896">
    <property type="entry name" value="PHOSPHOLIPASE D"/>
    <property type="match status" value="1"/>
</dbReference>
<keyword evidence="5" id="KW-0443">Lipid metabolism</keyword>
<feature type="domain" description="PLD phosphodiesterase" evidence="6">
    <location>
        <begin position="206"/>
        <end position="233"/>
    </location>
</feature>
<evidence type="ECO:0000259" key="6">
    <source>
        <dbReference type="PROSITE" id="PS50035"/>
    </source>
</evidence>
<dbReference type="EMBL" id="KV878584">
    <property type="protein sequence ID" value="OJJ60306.1"/>
    <property type="molecule type" value="Genomic_DNA"/>
</dbReference>
<evidence type="ECO:0000256" key="1">
    <source>
        <dbReference type="ARBA" id="ARBA00012027"/>
    </source>
</evidence>